<organism evidence="2 3">
    <name type="scientific">Posidoniimonas corsicana</name>
    <dbReference type="NCBI Taxonomy" id="1938618"/>
    <lineage>
        <taxon>Bacteria</taxon>
        <taxon>Pseudomonadati</taxon>
        <taxon>Planctomycetota</taxon>
        <taxon>Planctomycetia</taxon>
        <taxon>Pirellulales</taxon>
        <taxon>Lacipirellulaceae</taxon>
        <taxon>Posidoniimonas</taxon>
    </lineage>
</organism>
<dbReference type="OrthoDB" id="263949at2"/>
<dbReference type="SUPFAM" id="SSF55729">
    <property type="entry name" value="Acyl-CoA N-acyltransferases (Nat)"/>
    <property type="match status" value="1"/>
</dbReference>
<protein>
    <recommendedName>
        <fullName evidence="1">N-acetyltransferase domain-containing protein</fullName>
    </recommendedName>
</protein>
<dbReference type="InterPro" id="IPR016181">
    <property type="entry name" value="Acyl_CoA_acyltransferase"/>
</dbReference>
<dbReference type="RefSeq" id="WP_146568431.1">
    <property type="nucleotide sequence ID" value="NZ_SIHJ01000004.1"/>
</dbReference>
<keyword evidence="3" id="KW-1185">Reference proteome</keyword>
<accession>A0A5C5UZH4</accession>
<sequence>MPLTDHSIPLASLTAPDRQAIAELIARTWPKPDKDAAYRERQLQQLSAGYRGPAEQAPRAFVVRDGEQIIANAVIEPRTVGAAGGELTILGLGKVCSCPDRRGEGLGGRVVKAALGLVDRGVFPFALFQTSEAVRLFYERLGAVTIANRVVNSLGDDPNANPFADSVVMRYPSKEGWPKGPIDLRGPAY</sequence>
<evidence type="ECO:0000313" key="3">
    <source>
        <dbReference type="Proteomes" id="UP000316714"/>
    </source>
</evidence>
<proteinExistence type="predicted"/>
<dbReference type="Gene3D" id="3.40.630.30">
    <property type="match status" value="1"/>
</dbReference>
<gene>
    <name evidence="2" type="ORF">KOR34_46250</name>
</gene>
<dbReference type="Pfam" id="PF13527">
    <property type="entry name" value="Acetyltransf_9"/>
    <property type="match status" value="1"/>
</dbReference>
<evidence type="ECO:0000259" key="1">
    <source>
        <dbReference type="PROSITE" id="PS51186"/>
    </source>
</evidence>
<dbReference type="Proteomes" id="UP000316714">
    <property type="component" value="Unassembled WGS sequence"/>
</dbReference>
<dbReference type="GO" id="GO:0016747">
    <property type="term" value="F:acyltransferase activity, transferring groups other than amino-acyl groups"/>
    <property type="evidence" value="ECO:0007669"/>
    <property type="project" value="InterPro"/>
</dbReference>
<dbReference type="InterPro" id="IPR000182">
    <property type="entry name" value="GNAT_dom"/>
</dbReference>
<dbReference type="PROSITE" id="PS51186">
    <property type="entry name" value="GNAT"/>
    <property type="match status" value="1"/>
</dbReference>
<comment type="caution">
    <text evidence="2">The sequence shown here is derived from an EMBL/GenBank/DDBJ whole genome shotgun (WGS) entry which is preliminary data.</text>
</comment>
<evidence type="ECO:0000313" key="2">
    <source>
        <dbReference type="EMBL" id="TWT31249.1"/>
    </source>
</evidence>
<dbReference type="EMBL" id="SIHJ01000004">
    <property type="protein sequence ID" value="TWT31249.1"/>
    <property type="molecule type" value="Genomic_DNA"/>
</dbReference>
<feature type="domain" description="N-acetyltransferase" evidence="1">
    <location>
        <begin position="8"/>
        <end position="174"/>
    </location>
</feature>
<dbReference type="AlphaFoldDB" id="A0A5C5UZH4"/>
<reference evidence="2 3" key="1">
    <citation type="submission" date="2019-02" db="EMBL/GenBank/DDBJ databases">
        <title>Deep-cultivation of Planctomycetes and their phenomic and genomic characterization uncovers novel biology.</title>
        <authorList>
            <person name="Wiegand S."/>
            <person name="Jogler M."/>
            <person name="Boedeker C."/>
            <person name="Pinto D."/>
            <person name="Vollmers J."/>
            <person name="Rivas-Marin E."/>
            <person name="Kohn T."/>
            <person name="Peeters S.H."/>
            <person name="Heuer A."/>
            <person name="Rast P."/>
            <person name="Oberbeckmann S."/>
            <person name="Bunk B."/>
            <person name="Jeske O."/>
            <person name="Meyerdierks A."/>
            <person name="Storesund J.E."/>
            <person name="Kallscheuer N."/>
            <person name="Luecker S."/>
            <person name="Lage O.M."/>
            <person name="Pohl T."/>
            <person name="Merkel B.J."/>
            <person name="Hornburger P."/>
            <person name="Mueller R.-W."/>
            <person name="Bruemmer F."/>
            <person name="Labrenz M."/>
            <person name="Spormann A.M."/>
            <person name="Op Den Camp H."/>
            <person name="Overmann J."/>
            <person name="Amann R."/>
            <person name="Jetten M.S.M."/>
            <person name="Mascher T."/>
            <person name="Medema M.H."/>
            <person name="Devos D.P."/>
            <person name="Kaster A.-K."/>
            <person name="Ovreas L."/>
            <person name="Rohde M."/>
            <person name="Galperin M.Y."/>
            <person name="Jogler C."/>
        </authorList>
    </citation>
    <scope>NUCLEOTIDE SEQUENCE [LARGE SCALE GENOMIC DNA]</scope>
    <source>
        <strain evidence="2 3">KOR34</strain>
    </source>
</reference>
<name>A0A5C5UZH4_9BACT</name>